<dbReference type="FunFam" id="1.20.5.930:FF:000001">
    <property type="entry name" value="Integrin subunit alpha V"/>
    <property type="match status" value="1"/>
</dbReference>
<evidence type="ECO:0000256" key="4">
    <source>
        <dbReference type="ARBA" id="ARBA00022889"/>
    </source>
</evidence>
<dbReference type="PRINTS" id="PR01185">
    <property type="entry name" value="INTEGRINA"/>
</dbReference>
<evidence type="ECO:0000256" key="13">
    <source>
        <dbReference type="SAM" id="SignalP"/>
    </source>
</evidence>
<evidence type="ECO:0000256" key="8">
    <source>
        <dbReference type="ARBA" id="ARBA00023157"/>
    </source>
</evidence>
<keyword evidence="8" id="KW-1015">Disulfide bond</keyword>
<dbReference type="InterPro" id="IPR032695">
    <property type="entry name" value="Integrin_dom_sf"/>
</dbReference>
<dbReference type="InterPro" id="IPR028994">
    <property type="entry name" value="Integrin_alpha_N"/>
</dbReference>
<protein>
    <submittedName>
        <fullName evidence="15">Integrin subunit alpha 6</fullName>
    </submittedName>
</protein>
<feature type="signal peptide" evidence="13">
    <location>
        <begin position="1"/>
        <end position="25"/>
    </location>
</feature>
<dbReference type="Proteomes" id="UP000694700">
    <property type="component" value="Unplaced"/>
</dbReference>
<evidence type="ECO:0000256" key="12">
    <source>
        <dbReference type="SAM" id="Phobius"/>
    </source>
</evidence>
<dbReference type="GO" id="GO:0007229">
    <property type="term" value="P:integrin-mediated signaling pathway"/>
    <property type="evidence" value="ECO:0007669"/>
    <property type="project" value="UniProtKB-KW"/>
</dbReference>
<dbReference type="Gene3D" id="2.60.40.1530">
    <property type="entry name" value="ntegrin, alpha v. Chain A, domain 4"/>
    <property type="match status" value="1"/>
</dbReference>
<feature type="compositionally biased region" description="Basic and acidic residues" evidence="11">
    <location>
        <begin position="366"/>
        <end position="388"/>
    </location>
</feature>
<dbReference type="InterPro" id="IPR018184">
    <property type="entry name" value="Integrin_alpha_C_CS"/>
</dbReference>
<dbReference type="Pfam" id="PF20806">
    <property type="entry name" value="Integrin_A_Ig_3"/>
    <property type="match status" value="1"/>
</dbReference>
<evidence type="ECO:0000256" key="6">
    <source>
        <dbReference type="ARBA" id="ARBA00023037"/>
    </source>
</evidence>
<evidence type="ECO:0000256" key="1">
    <source>
        <dbReference type="ARBA" id="ARBA00004479"/>
    </source>
</evidence>
<sequence length="570" mass="64626">MGLFDEGFSLNLCIFSLLLWTSTSAFNLDAQNVLRKNGQPGSLFGFSLALHRQLQPYDKRILLIGAPKARALSNQGANITGGLYSCDITTHPNDCTRVDFDNDVDARVENKENQWMGVTVQSQGPGGKIVTCAHRYQRLLFPNTPQEARDITGRCYMLSQDLSIDSQSDEDGGNWKFCDGRTRGHERFGACQQGLAATFTKDYHYVIFGAPGAYNWKGRMTFDVKNKTHTYTLIVYDSVVTVRCRRSKNDSPCEKENILKCELNVFGNMMIYYRICKVAKPSQVYFGGEVRGMSAMKTEEEVGSLVEYEFRVINLGKPLKSFGTASLNIQWPKESSVGKWLLYLMKINTRDLQLVTCSPEREINPLRLSEDSTSTRRKRELEERKPSEGSKTSLIPDKRKHKILSCSGDARCVEIKCPLQGLDSTAVIILKSRLWNSTFLEDYVSYSYLDIIVKASISLDASAKNIVLKKPETQVRLTVFPETAVTPFGGVPWWIILVAVLAGILMLALLVLLLWKCGFFKRSKYEDSVPKYHAVRIRKETRLLKDGEDMLDPLEKKQWMTTWNENESYS</sequence>
<dbReference type="PROSITE" id="PS00242">
    <property type="entry name" value="INTEGRIN_ALPHA"/>
    <property type="match status" value="1"/>
</dbReference>
<dbReference type="GO" id="GO:0050900">
    <property type="term" value="P:leukocyte migration"/>
    <property type="evidence" value="ECO:0007669"/>
    <property type="project" value="TreeGrafter"/>
</dbReference>
<dbReference type="Gene3D" id="1.20.5.930">
    <property type="entry name" value="Bicelle-embedded integrin alpha(iib) transmembrane segment"/>
    <property type="match status" value="1"/>
</dbReference>
<dbReference type="GO" id="GO:0009897">
    <property type="term" value="C:external side of plasma membrane"/>
    <property type="evidence" value="ECO:0007669"/>
    <property type="project" value="TreeGrafter"/>
</dbReference>
<evidence type="ECO:0000256" key="3">
    <source>
        <dbReference type="ARBA" id="ARBA00022692"/>
    </source>
</evidence>
<dbReference type="GO" id="GO:0005178">
    <property type="term" value="F:integrin binding"/>
    <property type="evidence" value="ECO:0007669"/>
    <property type="project" value="TreeGrafter"/>
</dbReference>
<name>A0A8C1T0K1_CYPCA</name>
<reference evidence="15" key="1">
    <citation type="submission" date="2025-08" db="UniProtKB">
        <authorList>
            <consortium name="Ensembl"/>
        </authorList>
    </citation>
    <scope>IDENTIFICATION</scope>
</reference>
<accession>A0A8C1T0K1</accession>
<dbReference type="SUPFAM" id="SSF69179">
    <property type="entry name" value="Integrin domains"/>
    <property type="match status" value="1"/>
</dbReference>
<dbReference type="SUPFAM" id="SSF69318">
    <property type="entry name" value="Integrin alpha N-terminal domain"/>
    <property type="match status" value="1"/>
</dbReference>
<dbReference type="GO" id="GO:0033627">
    <property type="term" value="P:cell adhesion mediated by integrin"/>
    <property type="evidence" value="ECO:0007669"/>
    <property type="project" value="TreeGrafter"/>
</dbReference>
<dbReference type="Ensembl" id="ENSCCRT00015016184.1">
    <property type="protein sequence ID" value="ENSCCRP00015015634.1"/>
    <property type="gene ID" value="ENSCCRG00015006980.1"/>
</dbReference>
<keyword evidence="5 12" id="KW-1133">Transmembrane helix</keyword>
<dbReference type="PANTHER" id="PTHR23220:SF9">
    <property type="entry name" value="INTEGRIN ALPHA-6"/>
    <property type="match status" value="1"/>
</dbReference>
<dbReference type="InterPro" id="IPR048286">
    <property type="entry name" value="Integrin_alpha_Ig-like_3"/>
</dbReference>
<evidence type="ECO:0000256" key="5">
    <source>
        <dbReference type="ARBA" id="ARBA00022989"/>
    </source>
</evidence>
<keyword evidence="4" id="KW-0130">Cell adhesion</keyword>
<evidence type="ECO:0000256" key="9">
    <source>
        <dbReference type="ARBA" id="ARBA00023170"/>
    </source>
</evidence>
<feature type="region of interest" description="Disordered" evidence="11">
    <location>
        <begin position="366"/>
        <end position="393"/>
    </location>
</feature>
<dbReference type="InterPro" id="IPR013519">
    <property type="entry name" value="Int_alpha_beta-p"/>
</dbReference>
<dbReference type="Gene3D" id="2.130.10.130">
    <property type="entry name" value="Integrin alpha, N-terminal"/>
    <property type="match status" value="1"/>
</dbReference>
<feature type="domain" description="Integrin alpha third immunoglobulin-like" evidence="14">
    <location>
        <begin position="278"/>
        <end position="482"/>
    </location>
</feature>
<feature type="transmembrane region" description="Helical" evidence="12">
    <location>
        <begin position="493"/>
        <end position="515"/>
    </location>
</feature>
<comment type="similarity">
    <text evidence="2">Belongs to the integrin alpha chain family.</text>
</comment>
<keyword evidence="6" id="KW-0401">Integrin</keyword>
<evidence type="ECO:0000256" key="11">
    <source>
        <dbReference type="SAM" id="MobiDB-lite"/>
    </source>
</evidence>
<keyword evidence="13" id="KW-0732">Signal</keyword>
<dbReference type="InterPro" id="IPR000413">
    <property type="entry name" value="Integrin_alpha"/>
</dbReference>
<evidence type="ECO:0000256" key="10">
    <source>
        <dbReference type="ARBA" id="ARBA00023180"/>
    </source>
</evidence>
<dbReference type="GO" id="GO:0008305">
    <property type="term" value="C:integrin complex"/>
    <property type="evidence" value="ECO:0007669"/>
    <property type="project" value="InterPro"/>
</dbReference>
<keyword evidence="3 12" id="KW-0812">Transmembrane</keyword>
<dbReference type="FunFam" id="2.60.40.1530:FF:000001">
    <property type="entry name" value="Integrin subunit alpha 7"/>
    <property type="match status" value="1"/>
</dbReference>
<evidence type="ECO:0000256" key="7">
    <source>
        <dbReference type="ARBA" id="ARBA00023136"/>
    </source>
</evidence>
<feature type="chain" id="PRO_5034079898" evidence="13">
    <location>
        <begin position="26"/>
        <end position="570"/>
    </location>
</feature>
<dbReference type="GO" id="GO:0007160">
    <property type="term" value="P:cell-matrix adhesion"/>
    <property type="evidence" value="ECO:0007669"/>
    <property type="project" value="TreeGrafter"/>
</dbReference>
<evidence type="ECO:0000313" key="16">
    <source>
        <dbReference type="Proteomes" id="UP000694700"/>
    </source>
</evidence>
<evidence type="ECO:0000313" key="15">
    <source>
        <dbReference type="Ensembl" id="ENSCCRP00015015634.1"/>
    </source>
</evidence>
<proteinExistence type="inferred from homology"/>
<dbReference type="AlphaFoldDB" id="A0A8C1T0K1"/>
<dbReference type="PANTHER" id="PTHR23220">
    <property type="entry name" value="INTEGRIN ALPHA"/>
    <property type="match status" value="1"/>
</dbReference>
<evidence type="ECO:0000256" key="2">
    <source>
        <dbReference type="ARBA" id="ARBA00008054"/>
    </source>
</evidence>
<dbReference type="SMART" id="SM00191">
    <property type="entry name" value="Int_alpha"/>
    <property type="match status" value="1"/>
</dbReference>
<evidence type="ECO:0000259" key="14">
    <source>
        <dbReference type="Pfam" id="PF20806"/>
    </source>
</evidence>
<keyword evidence="9" id="KW-0675">Receptor</keyword>
<keyword evidence="10" id="KW-0325">Glycoprotein</keyword>
<organism evidence="15 16">
    <name type="scientific">Cyprinus carpio</name>
    <name type="common">Common carp</name>
    <dbReference type="NCBI Taxonomy" id="7962"/>
    <lineage>
        <taxon>Eukaryota</taxon>
        <taxon>Metazoa</taxon>
        <taxon>Chordata</taxon>
        <taxon>Craniata</taxon>
        <taxon>Vertebrata</taxon>
        <taxon>Euteleostomi</taxon>
        <taxon>Actinopterygii</taxon>
        <taxon>Neopterygii</taxon>
        <taxon>Teleostei</taxon>
        <taxon>Ostariophysi</taxon>
        <taxon>Cypriniformes</taxon>
        <taxon>Cyprinidae</taxon>
        <taxon>Cyprininae</taxon>
        <taxon>Cyprinus</taxon>
    </lineage>
</organism>
<keyword evidence="7 12" id="KW-0472">Membrane</keyword>
<dbReference type="GO" id="GO:0098609">
    <property type="term" value="P:cell-cell adhesion"/>
    <property type="evidence" value="ECO:0007669"/>
    <property type="project" value="TreeGrafter"/>
</dbReference>
<comment type="subcellular location">
    <subcellularLocation>
        <location evidence="1">Membrane</location>
        <topology evidence="1">Single-pass type I membrane protein</topology>
    </subcellularLocation>
</comment>